<dbReference type="Pfam" id="PF21138">
    <property type="entry name" value="SMUBP-2_HCS1_1B"/>
    <property type="match status" value="1"/>
</dbReference>
<dbReference type="InterPro" id="IPR048761">
    <property type="entry name" value="SMUBP-2_HCS1_1B"/>
</dbReference>
<evidence type="ECO:0000313" key="2">
    <source>
        <dbReference type="Ensembl" id="ENSLCNP00005023259.1"/>
    </source>
</evidence>
<dbReference type="Ensembl" id="ENSLCNT00005025977.1">
    <property type="protein sequence ID" value="ENSLCNP00005023259.1"/>
    <property type="gene ID" value="ENSLCNG00005015119.1"/>
</dbReference>
<feature type="domain" description="Helicase SMUBP-2/HCS1 1B" evidence="1">
    <location>
        <begin position="10"/>
        <end position="136"/>
    </location>
</feature>
<dbReference type="GO" id="GO:0003723">
    <property type="term" value="F:RNA binding"/>
    <property type="evidence" value="ECO:0007669"/>
    <property type="project" value="InterPro"/>
</dbReference>
<organism evidence="2 3">
    <name type="scientific">Lynx canadensis</name>
    <name type="common">Canada lynx</name>
    <name type="synonym">Felis canadensis</name>
    <dbReference type="NCBI Taxonomy" id="61383"/>
    <lineage>
        <taxon>Eukaryota</taxon>
        <taxon>Metazoa</taxon>
        <taxon>Chordata</taxon>
        <taxon>Craniata</taxon>
        <taxon>Vertebrata</taxon>
        <taxon>Euteleostomi</taxon>
        <taxon>Mammalia</taxon>
        <taxon>Eutheria</taxon>
        <taxon>Laurasiatheria</taxon>
        <taxon>Carnivora</taxon>
        <taxon>Feliformia</taxon>
        <taxon>Felidae</taxon>
        <taxon>Felinae</taxon>
        <taxon>Lynx</taxon>
    </lineage>
</organism>
<proteinExistence type="predicted"/>
<reference evidence="2" key="2">
    <citation type="submission" date="2025-09" db="UniProtKB">
        <authorList>
            <consortium name="Ensembl"/>
        </authorList>
    </citation>
    <scope>IDENTIFICATION</scope>
</reference>
<protein>
    <submittedName>
        <fullName evidence="2">Immunoglobulin mu DNA binding protein 2</fullName>
    </submittedName>
</protein>
<dbReference type="AlphaFoldDB" id="A0A667HTP7"/>
<evidence type="ECO:0000259" key="1">
    <source>
        <dbReference type="Pfam" id="PF21138"/>
    </source>
</evidence>
<gene>
    <name evidence="2" type="primary">IGHMBP2</name>
</gene>
<sequence length="189" mass="21221">MASAAVESFVSKQLDLLELERDAEVEERRSWQENISLKELQSRGVCLLKLQVSSQRTGLYGRLLVTFEPRRCTSATALPSNSFTSGDIVGLYDEGGQLATGILTRIMQRSVTVAFDESHDFQLSLDRECAYRLLKLANDVTYKRLKKAAAVLHLPGRLPEGSRLLCAVPEGTCHHPRASWHWEDHHCGR</sequence>
<reference evidence="2" key="1">
    <citation type="submission" date="2025-08" db="UniProtKB">
        <authorList>
            <consortium name="Ensembl"/>
        </authorList>
    </citation>
    <scope>IDENTIFICATION</scope>
</reference>
<keyword evidence="3" id="KW-1185">Reference proteome</keyword>
<dbReference type="Proteomes" id="UP000472241">
    <property type="component" value="Unplaced"/>
</dbReference>
<dbReference type="Gene3D" id="2.40.30.270">
    <property type="match status" value="1"/>
</dbReference>
<evidence type="ECO:0000313" key="3">
    <source>
        <dbReference type="Proteomes" id="UP000472241"/>
    </source>
</evidence>
<dbReference type="FunFam" id="2.40.30.270:FF:000001">
    <property type="entry name" value="Immunoglobulin mu DNA-binding protein 2"/>
    <property type="match status" value="1"/>
</dbReference>
<name>A0A667HTP7_LYNCA</name>
<accession>A0A667HTP7</accession>